<feature type="non-terminal residue" evidence="1">
    <location>
        <position position="220"/>
    </location>
</feature>
<feature type="non-terminal residue" evidence="1">
    <location>
        <position position="1"/>
    </location>
</feature>
<comment type="caution">
    <text evidence="1">The sequence shown here is derived from an EMBL/GenBank/DDBJ whole genome shotgun (WGS) entry which is preliminary data.</text>
</comment>
<gene>
    <name evidence="1" type="ORF">LTS18_012061</name>
</gene>
<dbReference type="EMBL" id="JAWDJW010003555">
    <property type="protein sequence ID" value="KAK3076788.1"/>
    <property type="molecule type" value="Genomic_DNA"/>
</dbReference>
<evidence type="ECO:0000313" key="2">
    <source>
        <dbReference type="Proteomes" id="UP001186974"/>
    </source>
</evidence>
<accession>A0ACC3DJB0</accession>
<dbReference type="Proteomes" id="UP001186974">
    <property type="component" value="Unassembled WGS sequence"/>
</dbReference>
<evidence type="ECO:0000313" key="1">
    <source>
        <dbReference type="EMBL" id="KAK3076788.1"/>
    </source>
</evidence>
<reference evidence="1" key="1">
    <citation type="submission" date="2024-09" db="EMBL/GenBank/DDBJ databases">
        <title>Black Yeasts Isolated from many extreme environments.</title>
        <authorList>
            <person name="Coleine C."/>
            <person name="Stajich J.E."/>
            <person name="Selbmann L."/>
        </authorList>
    </citation>
    <scope>NUCLEOTIDE SEQUENCE</scope>
    <source>
        <strain evidence="1">CCFEE 5737</strain>
    </source>
</reference>
<sequence>LKSHAYMYESTPQEIIDEESHPGILHGAFDHSSSSSSSSDNSSSDTDTTSGSVTTTRRIKRAFRRQLRRKSNASSTQAPSALTSPSLDAPNSFFESHGHPTPPDEDRGRHIGHGLRRGSTLGAITSGDEADDDRDRTATRVRDFVEKEGSVPRSPESVSDGKARKKRNSKENRHRHRQHRFRKQPLYDEKEPIRDTPVATNESESQPRVGIVADTKDEAA</sequence>
<organism evidence="1 2">
    <name type="scientific">Coniosporium uncinatum</name>
    <dbReference type="NCBI Taxonomy" id="93489"/>
    <lineage>
        <taxon>Eukaryota</taxon>
        <taxon>Fungi</taxon>
        <taxon>Dikarya</taxon>
        <taxon>Ascomycota</taxon>
        <taxon>Pezizomycotina</taxon>
        <taxon>Dothideomycetes</taxon>
        <taxon>Dothideomycetes incertae sedis</taxon>
        <taxon>Coniosporium</taxon>
    </lineage>
</organism>
<name>A0ACC3DJB0_9PEZI</name>
<proteinExistence type="predicted"/>
<keyword evidence="2" id="KW-1185">Reference proteome</keyword>
<protein>
    <submittedName>
        <fullName evidence="1">Uncharacterized protein</fullName>
    </submittedName>
</protein>